<dbReference type="InterPro" id="IPR021109">
    <property type="entry name" value="Peptidase_aspartic_dom_sf"/>
</dbReference>
<dbReference type="AlphaFoldDB" id="A0A1Y2C172"/>
<keyword evidence="2" id="KW-1185">Reference proteome</keyword>
<accession>A0A1Y2C172</accession>
<proteinExistence type="predicted"/>
<reference evidence="1 2" key="1">
    <citation type="submission" date="2016-07" db="EMBL/GenBank/DDBJ databases">
        <title>Pervasive Adenine N6-methylation of Active Genes in Fungi.</title>
        <authorList>
            <consortium name="DOE Joint Genome Institute"/>
            <person name="Mondo S.J."/>
            <person name="Dannebaum R.O."/>
            <person name="Kuo R.C."/>
            <person name="Labutti K."/>
            <person name="Haridas S."/>
            <person name="Kuo A."/>
            <person name="Salamov A."/>
            <person name="Ahrendt S.R."/>
            <person name="Lipzen A."/>
            <person name="Sullivan W."/>
            <person name="Andreopoulos W.B."/>
            <person name="Clum A."/>
            <person name="Lindquist E."/>
            <person name="Daum C."/>
            <person name="Ramamoorthy G.K."/>
            <person name="Gryganskyi A."/>
            <person name="Culley D."/>
            <person name="Magnuson J.K."/>
            <person name="James T.Y."/>
            <person name="O'Malley M.A."/>
            <person name="Stajich J.E."/>
            <person name="Spatafora J.W."/>
            <person name="Visel A."/>
            <person name="Grigoriev I.V."/>
        </authorList>
    </citation>
    <scope>NUCLEOTIDE SEQUENCE [LARGE SCALE GENOMIC DNA]</scope>
    <source>
        <strain evidence="1 2">JEL800</strain>
    </source>
</reference>
<sequence length="583" mass="65471">MMREKSGNETNTCINSSNHEILQVNEASDSTTDLFPVTIFTPNIIPNFPESLPFVEVLSVLTPSVSSIELEFNKNNVLIETPLYQIPRYSTELSSMETVDPASQAFTFQIGNLEHRHRWSAVPESTVCEDHSEPNHRSGEGPAYFTRKIPQVVKFNPIKKVTPKVSFDEVVTGLFEDDSFAQAELCNNPGCDYRRYRPLFTYTTEDEDGDSRIYKVATISTYIGSIYVEDTLVDTGANHSSISLAFYESMKDQPVLFKYTTLHQTRGVAGSMTIVGYCYIKVYLGGSKAIAKTVKFSVVPGLPRDVILGTPQCKQFNMDICFSIDRLFYGPPLKSGKRLSVPLKYFATYTPSENARLSVTKTMTLVPSMRYRVKVKTDRLIPKSKVFENCIAQTLSGLPEKGILVARTVYTTEDIANGEVPLEVTYVGSEKIKLHAGFPLAEVLLSANTPILDVPSTIDENDQDTLIHFAMMAGLHNPVDNQSFLHCLETGKPYSDQENHQQVSPVLVDEFDSIETPLDNSDSDIDDENLDVYYDAELLDAYEGYDLDQFFIDPVDSIKMNRDMFKDRSNLNTFLKSIKQKPV</sequence>
<evidence type="ECO:0000313" key="2">
    <source>
        <dbReference type="Proteomes" id="UP000193642"/>
    </source>
</evidence>
<organism evidence="1 2">
    <name type="scientific">Rhizoclosmatium globosum</name>
    <dbReference type="NCBI Taxonomy" id="329046"/>
    <lineage>
        <taxon>Eukaryota</taxon>
        <taxon>Fungi</taxon>
        <taxon>Fungi incertae sedis</taxon>
        <taxon>Chytridiomycota</taxon>
        <taxon>Chytridiomycota incertae sedis</taxon>
        <taxon>Chytridiomycetes</taxon>
        <taxon>Chytridiales</taxon>
        <taxon>Chytriomycetaceae</taxon>
        <taxon>Rhizoclosmatium</taxon>
    </lineage>
</organism>
<name>A0A1Y2C172_9FUNG</name>
<dbReference type="Gene3D" id="2.40.70.10">
    <property type="entry name" value="Acid Proteases"/>
    <property type="match status" value="1"/>
</dbReference>
<gene>
    <name evidence="1" type="ORF">BCR33DRAFT_827606</name>
</gene>
<dbReference type="SUPFAM" id="SSF50630">
    <property type="entry name" value="Acid proteases"/>
    <property type="match status" value="1"/>
</dbReference>
<evidence type="ECO:0000313" key="1">
    <source>
        <dbReference type="EMBL" id="ORY40782.1"/>
    </source>
</evidence>
<dbReference type="Proteomes" id="UP000193642">
    <property type="component" value="Unassembled WGS sequence"/>
</dbReference>
<protein>
    <submittedName>
        <fullName evidence="1">Uncharacterized protein</fullName>
    </submittedName>
</protein>
<dbReference type="CDD" id="cd00303">
    <property type="entry name" value="retropepsin_like"/>
    <property type="match status" value="1"/>
</dbReference>
<dbReference type="EMBL" id="MCGO01000034">
    <property type="protein sequence ID" value="ORY40782.1"/>
    <property type="molecule type" value="Genomic_DNA"/>
</dbReference>
<comment type="caution">
    <text evidence="1">The sequence shown here is derived from an EMBL/GenBank/DDBJ whole genome shotgun (WGS) entry which is preliminary data.</text>
</comment>